<proteinExistence type="predicted"/>
<keyword evidence="2" id="KW-1185">Reference proteome</keyword>
<dbReference type="EMBL" id="FONZ01000006">
    <property type="protein sequence ID" value="SFF35221.1"/>
    <property type="molecule type" value="Genomic_DNA"/>
</dbReference>
<dbReference type="OrthoDB" id="834556at2"/>
<name>A0A1I2I3Y1_9MICO</name>
<accession>A0A1I2I3Y1</accession>
<dbReference type="AlphaFoldDB" id="A0A1I2I3Y1"/>
<evidence type="ECO:0000313" key="2">
    <source>
        <dbReference type="Proteomes" id="UP000198520"/>
    </source>
</evidence>
<dbReference type="Proteomes" id="UP000198520">
    <property type="component" value="Unassembled WGS sequence"/>
</dbReference>
<dbReference type="SUPFAM" id="SSF160104">
    <property type="entry name" value="Acetoacetate decarboxylase-like"/>
    <property type="match status" value="1"/>
</dbReference>
<gene>
    <name evidence="1" type="ORF">SAMN04488035_2611</name>
</gene>
<dbReference type="RefSeq" id="WP_093379649.1">
    <property type="nucleotide sequence ID" value="NZ_BNAN01000001.1"/>
</dbReference>
<organism evidence="1 2">
    <name type="scientific">Flavimobilis marinus</name>
    <dbReference type="NCBI Taxonomy" id="285351"/>
    <lineage>
        <taxon>Bacteria</taxon>
        <taxon>Bacillati</taxon>
        <taxon>Actinomycetota</taxon>
        <taxon>Actinomycetes</taxon>
        <taxon>Micrococcales</taxon>
        <taxon>Jonesiaceae</taxon>
        <taxon>Flavimobilis</taxon>
    </lineage>
</organism>
<dbReference type="InterPro" id="IPR023375">
    <property type="entry name" value="ADC_dom_sf"/>
</dbReference>
<protein>
    <submittedName>
        <fullName evidence="1">Acetoacetate decarboxylase (ADC)</fullName>
    </submittedName>
</protein>
<dbReference type="STRING" id="285351.SAMN04488035_2611"/>
<reference evidence="2" key="1">
    <citation type="submission" date="2016-10" db="EMBL/GenBank/DDBJ databases">
        <authorList>
            <person name="Varghese N."/>
            <person name="Submissions S."/>
        </authorList>
    </citation>
    <scope>NUCLEOTIDE SEQUENCE [LARGE SCALE GENOMIC DNA]</scope>
    <source>
        <strain evidence="2">DSM 19083</strain>
    </source>
</reference>
<dbReference type="Gene3D" id="2.40.400.10">
    <property type="entry name" value="Acetoacetate decarboxylase-like"/>
    <property type="match status" value="1"/>
</dbReference>
<sequence>MQTPAATSGAAYPAPPWFLTGTMTFSLFSVPARAVPELTAHPPRGHRPVSLGRHALVGLAVARYELGCDLSYDELLVAVLTRRGLALRVTVTQIWVDSPASQAGGRALWAIPKALATTTRSARAHSGERTEFRTLDGAPIARLDRRPGRRLPPSRVSVPLTTAQREDPVAPRQHYATAVTAHNTVTATVRTASAHWEVAVDGPLGWLTGRRPLATFTLTDANLTFGTRVDRST</sequence>
<evidence type="ECO:0000313" key="1">
    <source>
        <dbReference type="EMBL" id="SFF35221.1"/>
    </source>
</evidence>